<evidence type="ECO:0000256" key="5">
    <source>
        <dbReference type="ARBA" id="ARBA00054901"/>
    </source>
</evidence>
<feature type="chain" id="PRO_5036477007" evidence="6">
    <location>
        <begin position="31"/>
        <end position="119"/>
    </location>
</feature>
<reference evidence="8" key="2">
    <citation type="submission" date="2025-09" db="UniProtKB">
        <authorList>
            <consortium name="Ensembl"/>
        </authorList>
    </citation>
    <scope>IDENTIFICATION</scope>
</reference>
<dbReference type="InterPro" id="IPR001089">
    <property type="entry name" value="Chemokine_CXC"/>
</dbReference>
<evidence type="ECO:0000256" key="3">
    <source>
        <dbReference type="ARBA" id="ARBA00022514"/>
    </source>
</evidence>
<dbReference type="Pfam" id="PF00048">
    <property type="entry name" value="IL8"/>
    <property type="match status" value="1"/>
</dbReference>
<keyword evidence="9" id="KW-1185">Reference proteome</keyword>
<dbReference type="GeneTree" id="ENSGT00940000175443"/>
<evidence type="ECO:0000256" key="4">
    <source>
        <dbReference type="ARBA" id="ARBA00022525"/>
    </source>
</evidence>
<evidence type="ECO:0000256" key="6">
    <source>
        <dbReference type="SAM" id="SignalP"/>
    </source>
</evidence>
<proteinExistence type="inferred from homology"/>
<keyword evidence="4" id="KW-0964">Secreted</keyword>
<feature type="domain" description="Chemokine interleukin-8-like" evidence="7">
    <location>
        <begin position="35"/>
        <end position="96"/>
    </location>
</feature>
<gene>
    <name evidence="8" type="primary">LOC116040469</name>
</gene>
<dbReference type="PRINTS" id="PR00436">
    <property type="entry name" value="INTERLEUKIN8"/>
</dbReference>
<feature type="signal peptide" evidence="6">
    <location>
        <begin position="1"/>
        <end position="30"/>
    </location>
</feature>
<dbReference type="PRINTS" id="PR00437">
    <property type="entry name" value="SMALLCYTKCXC"/>
</dbReference>
<evidence type="ECO:0000313" key="9">
    <source>
        <dbReference type="Proteomes" id="UP000694568"/>
    </source>
</evidence>
<evidence type="ECO:0000313" key="8">
    <source>
        <dbReference type="Ensembl" id="ENSSLUP00000056111.1"/>
    </source>
</evidence>
<dbReference type="GO" id="GO:0005615">
    <property type="term" value="C:extracellular space"/>
    <property type="evidence" value="ECO:0007669"/>
    <property type="project" value="UniProtKB-KW"/>
</dbReference>
<reference evidence="8" key="1">
    <citation type="submission" date="2025-08" db="UniProtKB">
        <authorList>
            <consortium name="Ensembl"/>
        </authorList>
    </citation>
    <scope>IDENTIFICATION</scope>
</reference>
<dbReference type="InterPro" id="IPR001811">
    <property type="entry name" value="Chemokine_IL8-like_dom"/>
</dbReference>
<dbReference type="Gene3D" id="2.40.50.40">
    <property type="match status" value="1"/>
</dbReference>
<keyword evidence="6" id="KW-0732">Signal</keyword>
<dbReference type="PANTHER" id="PTHR12015:SF210">
    <property type="entry name" value="C-X-C MOTIF CHEMOKINE 9"/>
    <property type="match status" value="1"/>
</dbReference>
<comment type="function">
    <text evidence="5">Ligand for cxcr3.2. Chemotactic for macrophages.</text>
</comment>
<evidence type="ECO:0000259" key="7">
    <source>
        <dbReference type="SMART" id="SM00199"/>
    </source>
</evidence>
<dbReference type="InterPro" id="IPR033899">
    <property type="entry name" value="CXC_Chemokine_domain"/>
</dbReference>
<organism evidence="8 9">
    <name type="scientific">Sander lucioperca</name>
    <name type="common">Pike-perch</name>
    <name type="synonym">Perca lucioperca</name>
    <dbReference type="NCBI Taxonomy" id="283035"/>
    <lineage>
        <taxon>Eukaryota</taxon>
        <taxon>Metazoa</taxon>
        <taxon>Chordata</taxon>
        <taxon>Craniata</taxon>
        <taxon>Vertebrata</taxon>
        <taxon>Euteleostomi</taxon>
        <taxon>Actinopterygii</taxon>
        <taxon>Neopterygii</taxon>
        <taxon>Teleostei</taxon>
        <taxon>Neoteleostei</taxon>
        <taxon>Acanthomorphata</taxon>
        <taxon>Eupercaria</taxon>
        <taxon>Perciformes</taxon>
        <taxon>Percoidei</taxon>
        <taxon>Percidae</taxon>
        <taxon>Luciopercinae</taxon>
        <taxon>Sander</taxon>
    </lineage>
</organism>
<dbReference type="SUPFAM" id="SSF54117">
    <property type="entry name" value="Interleukin 8-like chemokines"/>
    <property type="match status" value="1"/>
</dbReference>
<comment type="subcellular location">
    <subcellularLocation>
        <location evidence="1">Secreted</location>
    </subcellularLocation>
</comment>
<dbReference type="CDD" id="cd00273">
    <property type="entry name" value="Chemokine_CXC"/>
    <property type="match status" value="1"/>
</dbReference>
<dbReference type="PANTHER" id="PTHR12015">
    <property type="entry name" value="SMALL INDUCIBLE CYTOKINE A"/>
    <property type="match status" value="1"/>
</dbReference>
<comment type="similarity">
    <text evidence="2">Belongs to the intercrine alpha (chemokine CxC) family.</text>
</comment>
<dbReference type="InterPro" id="IPR039809">
    <property type="entry name" value="Chemokine_b/g/d"/>
</dbReference>
<dbReference type="GO" id="GO:0006952">
    <property type="term" value="P:defense response"/>
    <property type="evidence" value="ECO:0007669"/>
    <property type="project" value="InterPro"/>
</dbReference>
<evidence type="ECO:0000256" key="2">
    <source>
        <dbReference type="ARBA" id="ARBA00010665"/>
    </source>
</evidence>
<dbReference type="AlphaFoldDB" id="A0A8D0AJN3"/>
<dbReference type="FunFam" id="2.40.50.40:FF:000004">
    <property type="entry name" value="C-X-C motif chemokine"/>
    <property type="match status" value="1"/>
</dbReference>
<keyword evidence="3" id="KW-0202">Cytokine</keyword>
<protein>
    <submittedName>
        <fullName evidence="8">C-X-C motif chemokine 10-like</fullName>
    </submittedName>
</protein>
<dbReference type="InterPro" id="IPR036048">
    <property type="entry name" value="Interleukin_8-like_sf"/>
</dbReference>
<name>A0A8D0AJN3_SANLU</name>
<dbReference type="Proteomes" id="UP000694568">
    <property type="component" value="Unplaced"/>
</dbReference>
<sequence>MPIFSFRSDMSIITIVAILVFLTIPEGILGDHGVNQRCRCISKEKQPIGRYIGKVEVHLSSSHCKDIEIIATLKKDGQKICLDPDAPWVKKYFRGNRLKDQHLEVQTFTELAQMERMTF</sequence>
<dbReference type="Ensembl" id="ENSSLUT00000057751.1">
    <property type="protein sequence ID" value="ENSSLUP00000056111.1"/>
    <property type="gene ID" value="ENSSLUG00000024216.1"/>
</dbReference>
<dbReference type="GO" id="GO:0042056">
    <property type="term" value="F:chemoattractant activity"/>
    <property type="evidence" value="ECO:0007669"/>
    <property type="project" value="UniProtKB-ARBA"/>
</dbReference>
<dbReference type="GO" id="GO:0008009">
    <property type="term" value="F:chemokine activity"/>
    <property type="evidence" value="ECO:0007669"/>
    <property type="project" value="InterPro"/>
</dbReference>
<dbReference type="GO" id="GO:0006955">
    <property type="term" value="P:immune response"/>
    <property type="evidence" value="ECO:0007669"/>
    <property type="project" value="InterPro"/>
</dbReference>
<evidence type="ECO:0000256" key="1">
    <source>
        <dbReference type="ARBA" id="ARBA00004613"/>
    </source>
</evidence>
<dbReference type="SMART" id="SM00199">
    <property type="entry name" value="SCY"/>
    <property type="match status" value="1"/>
</dbReference>
<accession>A0A8D0AJN3</accession>